<accession>A0ABV2AQG1</accession>
<feature type="region of interest" description="Disordered" evidence="1">
    <location>
        <begin position="27"/>
        <end position="98"/>
    </location>
</feature>
<feature type="compositionally biased region" description="Basic and acidic residues" evidence="1">
    <location>
        <begin position="27"/>
        <end position="58"/>
    </location>
</feature>
<evidence type="ECO:0000313" key="2">
    <source>
        <dbReference type="EMBL" id="MES1921882.1"/>
    </source>
</evidence>
<feature type="region of interest" description="Disordered" evidence="1">
    <location>
        <begin position="190"/>
        <end position="241"/>
    </location>
</feature>
<feature type="region of interest" description="Disordered" evidence="1">
    <location>
        <begin position="124"/>
        <end position="152"/>
    </location>
</feature>
<comment type="caution">
    <text evidence="2">The sequence shown here is derived from an EMBL/GenBank/DDBJ whole genome shotgun (WGS) entry which is preliminary data.</text>
</comment>
<evidence type="ECO:0000313" key="3">
    <source>
        <dbReference type="Proteomes" id="UP001439008"/>
    </source>
</evidence>
<proteinExistence type="predicted"/>
<evidence type="ECO:0000256" key="1">
    <source>
        <dbReference type="SAM" id="MobiDB-lite"/>
    </source>
</evidence>
<name>A0ABV2AQG1_9EUKA</name>
<dbReference type="EMBL" id="JBDODL010001897">
    <property type="protein sequence ID" value="MES1921882.1"/>
    <property type="molecule type" value="Genomic_DNA"/>
</dbReference>
<organism evidence="2 3">
    <name type="scientific">Bonamia ostreae</name>
    <dbReference type="NCBI Taxonomy" id="126728"/>
    <lineage>
        <taxon>Eukaryota</taxon>
        <taxon>Sar</taxon>
        <taxon>Rhizaria</taxon>
        <taxon>Endomyxa</taxon>
        <taxon>Ascetosporea</taxon>
        <taxon>Haplosporida</taxon>
        <taxon>Bonamia</taxon>
    </lineage>
</organism>
<protein>
    <submittedName>
        <fullName evidence="2">Uncharacterized protein</fullName>
    </submittedName>
</protein>
<gene>
    <name evidence="2" type="ORF">MHBO_003414</name>
</gene>
<dbReference type="Proteomes" id="UP001439008">
    <property type="component" value="Unassembled WGS sequence"/>
</dbReference>
<reference evidence="2 3" key="1">
    <citation type="journal article" date="2024" name="BMC Biol.">
        <title>Comparative genomics of Ascetosporea gives new insight into the evolutionary basis for animal parasitism in Rhizaria.</title>
        <authorList>
            <person name="Hiltunen Thoren M."/>
            <person name="Onut-Brannstrom I."/>
            <person name="Alfjorden A."/>
            <person name="Peckova H."/>
            <person name="Swords F."/>
            <person name="Hooper C."/>
            <person name="Holzer A.S."/>
            <person name="Bass D."/>
            <person name="Burki F."/>
        </authorList>
    </citation>
    <scope>NUCLEOTIDE SEQUENCE [LARGE SCALE GENOMIC DNA]</scope>
    <source>
        <strain evidence="2">20-A016</strain>
    </source>
</reference>
<feature type="compositionally biased region" description="Polar residues" evidence="1">
    <location>
        <begin position="80"/>
        <end position="96"/>
    </location>
</feature>
<sequence length="241" mass="26806">MRGEITSPTWDVFVDLFIFKENEELEKRIEKDDLVREKRRLEQAEGEKEPEHEADKPELSSAPEQPTPDQPDIKGDFEKTSSSAQAEEKQPATSGVQEPLQHWNYPYAGMNNAMYMQMIAQQQNMAPPGGDKNAPPSSRGQQAAFPPGFHPGMAGFMPYPPAFMMRQQGSQQQRPGEGFVYPPMGYIPMPPQGGAGGQQASFAAGQVPPMGFYPNFGPQSAQGQQRHHQQPPPPEKQDQKK</sequence>
<keyword evidence="3" id="KW-1185">Reference proteome</keyword>